<dbReference type="OrthoDB" id="10051416at2759"/>
<feature type="region of interest" description="Disordered" evidence="1">
    <location>
        <begin position="2108"/>
        <end position="2141"/>
    </location>
</feature>
<feature type="compositionally biased region" description="Low complexity" evidence="1">
    <location>
        <begin position="172"/>
        <end position="186"/>
    </location>
</feature>
<feature type="region of interest" description="Disordered" evidence="1">
    <location>
        <begin position="354"/>
        <end position="412"/>
    </location>
</feature>
<sequence>MAHNSTAFRLVARASSVDALRGSGPASLNWLYLVECFVVFILVLFYFFYIQRVLGIVASWVLRLYFWRSSNAYFEIGALKISILGGRIQFNDLRYISRNQSLRVVRGHVTWKYWLRHVRSEEDKPSESRKPCRVQITYSGAELFLYNRTPSYDAILEQLGLKEQDPLRRGPSEPSDSSSTSSPASSLDKKEKQSLSSSSPRPSTAVSSIEQVQAEQGEKERERRKQVDEGKKDGTNWLLEALPIAFECGRGAIIMGNPSTPSILIAGFDGAQGTYSAGKARSKLDDYKEVHHFVFRRPKIVWRTNPDYKEGMADHGQHLMDRLDQDIRHFSLSSLFARPTAFLTLRGFRDLVMRRPHPSRREQRRARRYGESEKEQAQGVDEPARPSSHDGWTGLPRYQTPEDDASVDSDGKPPHVVEYAKVATLLVSDEIDLTYYSDVAGLVPERSKSDSPVAGLETYDVGNGGLSPEWGVDLVVRGAALTYGPWADRQRAKIQSAFLPATYFNGLETPKLKPGDKRMHTALKVYVEFSDGATLRVPTRESSKDWKYDSPNPEHSADPVVRKYGWLDVALGPNSTMTYFLPMVATKAGYDTLLELHLDDISASSSVNHETFFHAESCRIGCGLPSPLVWDEKRTWTITTKIARPDISLLRDHVTLFTDVAQDWTSGPAGDYDHFVPFVYKMDIEVRDYAIQLFLNDHNIISNATAPEDNALLTLSGPALDAHVVIPSDAYRQECTNFQFTTSIVDLVLSMSLPDWNTHSAFMTDRTRTFATAAELILDGSYRIYAHAHPDNVEKLSLRIKNRDVVFKAFGWVIRHLFNLKENYFGSFTHYVTFDEYKRRHSSNLQGDPLELKYRPGKTDVSEVSVQYELENGLLLLPQEIYDCSKAIVLALPQLSVDLRNHDFFMEMSLNVDPFRLLETSDTMAFLEQDFGDILEQQGDLLRVDGLEIGANRLFGPQPRTATYLCIWSFDIGAIVGSVPPCFVQSLVRAGGAVGLTFTDSDNAPAPDYVVPVDPDVTALTVQVRSLDVAVRGTATAVQLYLPQGVDLRFDDLATAPFLKHLRLEVPELTLRALAPLFGRSAPWMEVASVDVDLSIVLGLSHNGWEARAREQLAFVALQDGLTKRCPFIYGQGDSSSSRSGSLFLPAIEGPVRSFPRAPVHVGSPSSTGRLESVAEESEADLTSDGRSDLDDSATSDDDAHTLYTRLAGRDEASDRFSAYGVVLQLCERAPEAAFLDRPTFRRLYKNGARRRSPPATTAGSTMDRLRDFGHSKHPDRSEARTCIDISSQKGLRLVLTPVAVSVGSDVLDGINIDTDLEHCLDDLYTEFLDSQQTVAKTRFGDLEVKASLPLVQVDLIQDVLRPEDTISFRQRDNRHVDEHASATVLSIVQLVLSTISLGFRQLVDHHGGVERPLVPTPSAVVEFEVDGSAGQTRLLVFHPEQSTIPGSTRRSHVLPRADEQVRERPTALDLVLGRCDARVDYSAARALVSLVGRDAQLDFVDEAAELIIGALWSWRVVSNIILPIKQREVEREMFLRHLVYAVAVESDSAGVTTVPTFLNRVSYLVGSSGTLRVDDGWKSLHNLRHCLRLAHADVADLLARQGTWPDQSEMRDHFLRILRRQSAWDVDVDDFQHSPLVRRFYGSSEEAAHELHGPSALDWVLALPIAVEWSTGTLDARFWTDSGTSNSLAVGKIDAYLASSGLDSDQDELRLRTKATLEGIDARVDRDLLVLIRHILGVRNVFERKIQRFSRDLAASTDATSTSTAAPPEDVFAALPGIVLDASLAVRHLGAVANADELEAQAVVSDATTSIFARTRPAFDADGLLDRHLIDLSTSATIGNLSFAARERRAHKSEVLLSADLDGPSALVTAHGTRAMYGASSVETVHVVLGTQAVRFSVPRDAVRSYEFVENWRTSSLPVYDSLLTDLRVGLDDLPASQDGGSVRALASASPSSLSNLFEATDVKVQAAVSLVELTAQAVPTLQASYVVRNLSAFADTKGSPQPDAWLGEIVVGMQVGQQLVRFVPVQGEVDRPADSPTLPSETSFELPVIRLSGRADACPCQHVSVLTTVEPISVKLTADIIDNVLTVQRHFGNDIDELVRLVQAKRPSSPDDSCSVAVPTASSPSPAPSGASPSRLSSSPSITWDARVALRGFKIAVQGPQAVQWLETELLEAQASSSEAGKLRWQAVVQNLALSLAQRPAHDDDNEANVALDPSTDRRYRLAFFRLNLNVSNAHTDLPNLPGLASSSDLDTPHLHVRLPRVHAVIQPNAIEALGDLVDHYVQEMEDRRTSRRQDIEALQTRVVQTLDIKDDDKAKPSWLSTCVVSVEAQSIGVAIPLSDEGVAGITAVREKRRHKSAQSRPAFLVSLASVQFGAQKGSAGCACISRFSANFVGDFDQGRKEDFDGDTHQSLNRIVLPDMKCTLRSPHGEPVLVHSKVSGLEVDLEPTVVAFAFALIDVYRLSHERFAKFAPELSPGLGTDTPTRPSLCPTRPAPAAATPAVQATFEFASGTIRMHSHVQVAGGGKDGITPPTSPGRRPKPHRRGKSLGEFATLRHAPGKAPHETTPDVFRLPALSMWAEYRDDDDDQVDSRLHVDCVIHKSHNTLYPTLLPFVSAVVQQVKVRALPVATATAAAAAPEPSTHDLSPIAESPTSPSSTTPLDDFAAPLGKLQLTISLRIDQSKLEISCLPAAEVTARLTWESGGFFFSTSPQTKGVTFAVSVDGVSAGLRHLFSPEDCLSLEAKGLAASLSFGALEGAHSPAARLLSVVVNLPNVSASMNFRHLQDWLCLKAVWIDRIDLGPVLSSETPTTTVPTPAAPTSSTSSSVTALVRAEMGSLRFACDFGPSIGRITFVAQRMAMRYRQAPEVSREFSFEFESLESSGQGRAGGTARVDGLRFFNRMREHDCAHDVMTDATDLLNLRIELGKIEATVEYEFHRILVLDGDPVVFEVLDDWSHARDHDPALSLRIKVDGGTFSLLGTTATVATILGVGQRIGALVDEKRAAADAVIAGAGLPPRPTSASKAENAISRVASRLGQDGGDGGIGPACPVRIVNHLEFNVEAIRLAMFQDRWNDGDVYRADAGSGIRAKLVRDVDSDQQVHRNLSLYLGFFSIRRVAHRKVTPTEEGQFGVDEWYTLLRKSKETNIMKHAATDVKMESWEVPGSFLIRHRFDLAFGGQLDVALNWALLRNLSALSTQYRLQMDRIANPSTRKKSDTASQSLSPPMAPQSALPTTPPPLDGAAADAAVSTATLERPSTIVKMKPLPLVQVASKERRSLTFEAIEMHITDPKLTFLGDATPPLEWLGLQRSRFPAVIHTGVTAPLEQLLVLLSSTYGSQLARNKFSGRRAGKADRSTTTPAPSPGLVTPATPT</sequence>
<evidence type="ECO:0000256" key="1">
    <source>
        <dbReference type="SAM" id="MobiDB-lite"/>
    </source>
</evidence>
<feature type="compositionally biased region" description="Low complexity" evidence="1">
    <location>
        <begin position="194"/>
        <end position="208"/>
    </location>
</feature>
<feature type="region of interest" description="Disordered" evidence="1">
    <location>
        <begin position="1156"/>
        <end position="1197"/>
    </location>
</feature>
<feature type="region of interest" description="Disordered" evidence="1">
    <location>
        <begin position="163"/>
        <end position="231"/>
    </location>
</feature>
<feature type="domain" description="Csf1 C-terminal region" evidence="4">
    <location>
        <begin position="2575"/>
        <end position="2946"/>
    </location>
</feature>
<reference evidence="5 6" key="1">
    <citation type="journal article" date="2015" name="Front. Microbiol.">
        <title>Genome sequence of the plant growth promoting endophytic yeast Rhodotorula graminis WP1.</title>
        <authorList>
            <person name="Firrincieli A."/>
            <person name="Otillar R."/>
            <person name="Salamov A."/>
            <person name="Schmutz J."/>
            <person name="Khan Z."/>
            <person name="Redman R.S."/>
            <person name="Fleck N.D."/>
            <person name="Lindquist E."/>
            <person name="Grigoriev I.V."/>
            <person name="Doty S.L."/>
        </authorList>
    </citation>
    <scope>NUCLEOTIDE SEQUENCE [LARGE SCALE GENOMIC DNA]</scope>
    <source>
        <strain evidence="5 6">WP1</strain>
    </source>
</reference>
<feature type="compositionally biased region" description="Basic and acidic residues" evidence="1">
    <location>
        <begin position="1264"/>
        <end position="1276"/>
    </location>
</feature>
<evidence type="ECO:0000256" key="2">
    <source>
        <dbReference type="SAM" id="Phobius"/>
    </source>
</evidence>
<proteinExistence type="predicted"/>
<dbReference type="GeneID" id="28976550"/>
<feature type="compositionally biased region" description="Low complexity" evidence="1">
    <location>
        <begin position="2115"/>
        <end position="2141"/>
    </location>
</feature>
<dbReference type="GO" id="GO:0006113">
    <property type="term" value="P:fermentation"/>
    <property type="evidence" value="ECO:0007669"/>
    <property type="project" value="InterPro"/>
</dbReference>
<dbReference type="Pfam" id="PF25038">
    <property type="entry name" value="Csf1_C"/>
    <property type="match status" value="2"/>
</dbReference>
<dbReference type="Proteomes" id="UP000053890">
    <property type="component" value="Unassembled WGS sequence"/>
</dbReference>
<protein>
    <recommendedName>
        <fullName evidence="7">Fermentation associated protein</fullName>
    </recommendedName>
</protein>
<dbReference type="GO" id="GO:0016020">
    <property type="term" value="C:membrane"/>
    <property type="evidence" value="ECO:0007669"/>
    <property type="project" value="InterPro"/>
</dbReference>
<dbReference type="OMA" id="YGLEWFI"/>
<dbReference type="STRING" id="578459.A0A194S8D9"/>
<feature type="domain" description="Csf1 N-terminal" evidence="3">
    <location>
        <begin position="43"/>
        <end position="309"/>
    </location>
</feature>
<dbReference type="PANTHER" id="PTHR32085:SF3">
    <property type="entry name" value="PROTEIN CSF1"/>
    <property type="match status" value="1"/>
</dbReference>
<dbReference type="InterPro" id="IPR056779">
    <property type="entry name" value="Csf1_C"/>
</dbReference>
<feature type="domain" description="Csf1 C-terminal region" evidence="4">
    <location>
        <begin position="3286"/>
        <end position="3338"/>
    </location>
</feature>
<dbReference type="InterPro" id="IPR048636">
    <property type="entry name" value="Csf1_N"/>
</dbReference>
<feature type="compositionally biased region" description="Basic and acidic residues" evidence="1">
    <location>
        <begin position="368"/>
        <end position="388"/>
    </location>
</feature>
<feature type="compositionally biased region" description="Low complexity" evidence="1">
    <location>
        <begin position="2653"/>
        <end position="2662"/>
    </location>
</feature>
<feature type="region of interest" description="Disordered" evidence="1">
    <location>
        <begin position="2636"/>
        <end position="2663"/>
    </location>
</feature>
<feature type="compositionally biased region" description="Basic residues" evidence="1">
    <location>
        <begin position="354"/>
        <end position="367"/>
    </location>
</feature>
<dbReference type="EMBL" id="KQ474075">
    <property type="protein sequence ID" value="KPV76993.1"/>
    <property type="molecule type" value="Genomic_DNA"/>
</dbReference>
<feature type="region of interest" description="Disordered" evidence="1">
    <location>
        <begin position="3347"/>
        <end position="3374"/>
    </location>
</feature>
<feature type="compositionally biased region" description="Basic and acidic residues" evidence="1">
    <location>
        <begin position="216"/>
        <end position="231"/>
    </location>
</feature>
<feature type="region of interest" description="Disordered" evidence="1">
    <location>
        <begin position="2524"/>
        <end position="2547"/>
    </location>
</feature>
<dbReference type="PANTHER" id="PTHR32085">
    <property type="entry name" value="PROTEIN CSF1"/>
    <property type="match status" value="1"/>
</dbReference>
<feature type="domain" description="Csf1 N-terminal" evidence="3">
    <location>
        <begin position="386"/>
        <end position="840"/>
    </location>
</feature>
<evidence type="ECO:0000313" key="5">
    <source>
        <dbReference type="EMBL" id="KPV76993.1"/>
    </source>
</evidence>
<evidence type="ECO:0008006" key="7">
    <source>
        <dbReference type="Google" id="ProtNLM"/>
    </source>
</evidence>
<keyword evidence="2" id="KW-1133">Transmembrane helix</keyword>
<keyword evidence="2" id="KW-0812">Transmembrane</keyword>
<feature type="region of interest" description="Disordered" evidence="1">
    <location>
        <begin position="1249"/>
        <end position="1276"/>
    </location>
</feature>
<organism evidence="5 6">
    <name type="scientific">Rhodotorula graminis (strain WP1)</name>
    <dbReference type="NCBI Taxonomy" id="578459"/>
    <lineage>
        <taxon>Eukaryota</taxon>
        <taxon>Fungi</taxon>
        <taxon>Dikarya</taxon>
        <taxon>Basidiomycota</taxon>
        <taxon>Pucciniomycotina</taxon>
        <taxon>Microbotryomycetes</taxon>
        <taxon>Sporidiobolales</taxon>
        <taxon>Sporidiobolaceae</taxon>
        <taxon>Rhodotorula</taxon>
    </lineage>
</organism>
<dbReference type="InterPro" id="IPR029636">
    <property type="entry name" value="Csf1"/>
</dbReference>
<evidence type="ECO:0000259" key="3">
    <source>
        <dbReference type="Pfam" id="PF21678"/>
    </source>
</evidence>
<gene>
    <name evidence="5" type="ORF">RHOBADRAFT_51963</name>
</gene>
<evidence type="ECO:0000259" key="4">
    <source>
        <dbReference type="Pfam" id="PF25038"/>
    </source>
</evidence>
<name>A0A194S8D9_RHOGW</name>
<feature type="region of interest" description="Disordered" evidence="1">
    <location>
        <begin position="3208"/>
        <end position="3246"/>
    </location>
</feature>
<evidence type="ECO:0000313" key="6">
    <source>
        <dbReference type="Proteomes" id="UP000053890"/>
    </source>
</evidence>
<dbReference type="Pfam" id="PF21678">
    <property type="entry name" value="Csf1_N"/>
    <property type="match status" value="2"/>
</dbReference>
<dbReference type="RefSeq" id="XP_018273042.1">
    <property type="nucleotide sequence ID" value="XM_018416102.1"/>
</dbReference>
<keyword evidence="2" id="KW-0472">Membrane</keyword>
<feature type="transmembrane region" description="Helical" evidence="2">
    <location>
        <begin position="30"/>
        <end position="50"/>
    </location>
</feature>
<keyword evidence="6" id="KW-1185">Reference proteome</keyword>
<accession>A0A194S8D9</accession>